<feature type="transmembrane region" description="Helical" evidence="1">
    <location>
        <begin position="51"/>
        <end position="72"/>
    </location>
</feature>
<keyword evidence="4" id="KW-1185">Reference proteome</keyword>
<name>A0A8I6Z0E5_HORVV</name>
<dbReference type="InterPro" id="IPR025315">
    <property type="entry name" value="DUF4220"/>
</dbReference>
<feature type="transmembrane region" description="Helical" evidence="1">
    <location>
        <begin position="389"/>
        <end position="414"/>
    </location>
</feature>
<dbReference type="Pfam" id="PF04578">
    <property type="entry name" value="DUF594"/>
    <property type="match status" value="1"/>
</dbReference>
<dbReference type="EnsemblPlants" id="HORVU.MOREX.r3.7HG0641910.1">
    <property type="protein sequence ID" value="HORVU.MOREX.r3.7HG0641910.1"/>
    <property type="gene ID" value="HORVU.MOREX.r3.7HG0641910"/>
</dbReference>
<feature type="transmembrane region" description="Helical" evidence="1">
    <location>
        <begin position="435"/>
        <end position="464"/>
    </location>
</feature>
<gene>
    <name evidence="3" type="primary">LOC123412544</name>
</gene>
<feature type="domain" description="DUF4220" evidence="2">
    <location>
        <begin position="174"/>
        <end position="506"/>
    </location>
</feature>
<evidence type="ECO:0000313" key="4">
    <source>
        <dbReference type="Proteomes" id="UP000011116"/>
    </source>
</evidence>
<reference evidence="3" key="2">
    <citation type="submission" date="2020-10" db="EMBL/GenBank/DDBJ databases">
        <authorList>
            <person name="Scholz U."/>
            <person name="Mascher M."/>
            <person name="Fiebig A."/>
        </authorList>
    </citation>
    <scope>NUCLEOTIDE SEQUENCE [LARGE SCALE GENOMIC DNA]</scope>
    <source>
        <strain evidence="3">cv. Morex</strain>
    </source>
</reference>
<accession>A0A8I6Z0E5</accession>
<evidence type="ECO:0000313" key="3">
    <source>
        <dbReference type="EnsemblPlants" id="HORVU.MOREX.r3.7HG0641910.1"/>
    </source>
</evidence>
<dbReference type="KEGG" id="hvg:123412544"/>
<dbReference type="AlphaFoldDB" id="A0A8I6Z0E5"/>
<dbReference type="Gramene" id="HORVU.MOREX.r2.7HG0533350.1">
    <property type="protein sequence ID" value="HORVU.MOREX.r2.7HG0533350.1"/>
    <property type="gene ID" value="HORVU.MOREX.r2.7HG0533350"/>
</dbReference>
<dbReference type="Gramene" id="HORVU.MOREX.r3.7HG0641910.1">
    <property type="protein sequence ID" value="HORVU.MOREX.r3.7HG0641910.1"/>
    <property type="gene ID" value="HORVU.MOREX.r3.7HG0641910"/>
</dbReference>
<dbReference type="GeneID" id="123412544"/>
<feature type="transmembrane region" description="Helical" evidence="1">
    <location>
        <begin position="364"/>
        <end position="383"/>
    </location>
</feature>
<dbReference type="Proteomes" id="UP000011116">
    <property type="component" value="Chromosome 7H"/>
</dbReference>
<sequence length="779" mass="87823">MSNLTSNITISITHGGRLLAHFCNGDGSQSIDKYVHNVTTSYADTGKESSMASASIIMFVIAGLFFDLSLLSSVSNASSFLNPTFRFVLSGAVSQVLPVMSYLFSEAKNAGSGSKPDLSLQAGMILLWMLLVELLRKKVDVIRMTGYSGTMQRAGRVVWLGNLVFFNIGRVGRKAVFGVLWVVCATKVVQRIVFTEVGKRSYAYSNGKNSRLIHSYMSQVLRQWRPQPHDPSPDEDIVEHWAAQGEALLKNCKFIVMGEEDLVIEPTVRGYELKEVTSVDTILTVGKVWQTLDSRAEFTQLNRLKRLCLSLALSKLLRRRFEHLPQVTKEENHECCDLLFKGFYNGTEDSAATLLQMINDEVNFLCEYYHSIIPVVLAGPFFFLSNYLLLPMVVLALCVMTVILCGDGNALFALASIRNDYFAISSDVVKTTMCLVIKAIYSPLAFYTMVDFCTTFLLFAIFFYEEIWEFNGFLLSNWFMVSLMHNYVTKPWWRHSKMFTVFIWVQGKLSQPIPNFKQFSLLSLRWPLILGVPSMFSLLLRTAPVPNKAKHSIMESLVRHIRDGTPLNNGSSVLVDREDLLPACRSKSIAEVILTWHVATTIMEAQCTPDKGKQGKASHYHMVATRLSKYCAYLVAFHPELLPDNQDKTELVFEAAMAELKRRLGCAGYYLSSWRTRVWMVLEITRWGTVDWKDGEVVHNGGKLGRMLVKDVGGDNNQNQMEETWKLVADVWTEIVVYLAPSGDDGRIFGHESVLEQGGEFITVLWALTTHTGITRPEL</sequence>
<dbReference type="Pfam" id="PF13968">
    <property type="entry name" value="DUF4220"/>
    <property type="match status" value="1"/>
</dbReference>
<organism evidence="3 4">
    <name type="scientific">Hordeum vulgare subsp. vulgare</name>
    <name type="common">Domesticated barley</name>
    <dbReference type="NCBI Taxonomy" id="112509"/>
    <lineage>
        <taxon>Eukaryota</taxon>
        <taxon>Viridiplantae</taxon>
        <taxon>Streptophyta</taxon>
        <taxon>Embryophyta</taxon>
        <taxon>Tracheophyta</taxon>
        <taxon>Spermatophyta</taxon>
        <taxon>Magnoliopsida</taxon>
        <taxon>Liliopsida</taxon>
        <taxon>Poales</taxon>
        <taxon>Poaceae</taxon>
        <taxon>BOP clade</taxon>
        <taxon>Pooideae</taxon>
        <taxon>Triticodae</taxon>
        <taxon>Triticeae</taxon>
        <taxon>Hordeinae</taxon>
        <taxon>Hordeum</taxon>
    </lineage>
</organism>
<keyword evidence="1" id="KW-1133">Transmembrane helix</keyword>
<dbReference type="RefSeq" id="XP_044961426.1">
    <property type="nucleotide sequence ID" value="XM_045105491.1"/>
</dbReference>
<reference evidence="4" key="1">
    <citation type="journal article" date="2012" name="Nature">
        <title>A physical, genetic and functional sequence assembly of the barley genome.</title>
        <authorList>
            <consortium name="The International Barley Genome Sequencing Consortium"/>
            <person name="Mayer K.F."/>
            <person name="Waugh R."/>
            <person name="Brown J.W."/>
            <person name="Schulman A."/>
            <person name="Langridge P."/>
            <person name="Platzer M."/>
            <person name="Fincher G.B."/>
            <person name="Muehlbauer G.J."/>
            <person name="Sato K."/>
            <person name="Close T.J."/>
            <person name="Wise R.P."/>
            <person name="Stein N."/>
        </authorList>
    </citation>
    <scope>NUCLEOTIDE SEQUENCE [LARGE SCALE GENOMIC DNA]</scope>
    <source>
        <strain evidence="4">cv. Morex</strain>
    </source>
</reference>
<reference evidence="3" key="3">
    <citation type="submission" date="2022-01" db="UniProtKB">
        <authorList>
            <consortium name="EnsemblPlants"/>
        </authorList>
    </citation>
    <scope>IDENTIFICATION</scope>
    <source>
        <strain evidence="3">subsp. vulgare</strain>
    </source>
</reference>
<evidence type="ECO:0000259" key="2">
    <source>
        <dbReference type="Pfam" id="PF13968"/>
    </source>
</evidence>
<proteinExistence type="predicted"/>
<dbReference type="OrthoDB" id="635900at2759"/>
<dbReference type="PANTHER" id="PTHR31325">
    <property type="entry name" value="OS01G0798800 PROTEIN-RELATED"/>
    <property type="match status" value="1"/>
</dbReference>
<evidence type="ECO:0000256" key="1">
    <source>
        <dbReference type="SAM" id="Phobius"/>
    </source>
</evidence>
<keyword evidence="1" id="KW-0472">Membrane</keyword>
<protein>
    <recommendedName>
        <fullName evidence="2">DUF4220 domain-containing protein</fullName>
    </recommendedName>
</protein>
<dbReference type="InterPro" id="IPR007658">
    <property type="entry name" value="DUF594"/>
</dbReference>
<feature type="transmembrane region" description="Helical" evidence="1">
    <location>
        <begin position="118"/>
        <end position="135"/>
    </location>
</feature>
<keyword evidence="1" id="KW-0812">Transmembrane</keyword>